<gene>
    <name evidence="3" type="ORF">ACFQZM_11875</name>
</gene>
<dbReference type="Pfam" id="PF13155">
    <property type="entry name" value="Toprim_2"/>
    <property type="match status" value="1"/>
</dbReference>
<dbReference type="Proteomes" id="UP001597063">
    <property type="component" value="Unassembled WGS sequence"/>
</dbReference>
<organism evidence="3 4">
    <name type="scientific">Actinomadura fibrosa</name>
    <dbReference type="NCBI Taxonomy" id="111802"/>
    <lineage>
        <taxon>Bacteria</taxon>
        <taxon>Bacillati</taxon>
        <taxon>Actinomycetota</taxon>
        <taxon>Actinomycetes</taxon>
        <taxon>Streptosporangiales</taxon>
        <taxon>Thermomonosporaceae</taxon>
        <taxon>Actinomadura</taxon>
    </lineage>
</organism>
<dbReference type="InterPro" id="IPR006171">
    <property type="entry name" value="TOPRIM_dom"/>
</dbReference>
<feature type="region of interest" description="Disordered" evidence="1">
    <location>
        <begin position="548"/>
        <end position="571"/>
    </location>
</feature>
<dbReference type="EMBL" id="JBHTGP010000006">
    <property type="protein sequence ID" value="MFD0685198.1"/>
    <property type="molecule type" value="Genomic_DNA"/>
</dbReference>
<dbReference type="CDD" id="cd03364">
    <property type="entry name" value="TOPRIM_DnaG_primases"/>
    <property type="match status" value="1"/>
</dbReference>
<dbReference type="SUPFAM" id="SSF56731">
    <property type="entry name" value="DNA primase core"/>
    <property type="match status" value="1"/>
</dbReference>
<dbReference type="Gene3D" id="3.40.1360.10">
    <property type="match status" value="1"/>
</dbReference>
<dbReference type="RefSeq" id="WP_131763624.1">
    <property type="nucleotide sequence ID" value="NZ_CAACUY010000368.1"/>
</dbReference>
<evidence type="ECO:0000259" key="2">
    <source>
        <dbReference type="SMART" id="SM00493"/>
    </source>
</evidence>
<name>A0ABW2XIE3_9ACTN</name>
<dbReference type="InterPro" id="IPR050219">
    <property type="entry name" value="DnaG_primase"/>
</dbReference>
<dbReference type="InterPro" id="IPR037068">
    <property type="entry name" value="DNA_primase_core_N_sf"/>
</dbReference>
<dbReference type="Gene3D" id="3.90.980.10">
    <property type="entry name" value="DNA primase, catalytic core, N-terminal domain"/>
    <property type="match status" value="1"/>
</dbReference>
<dbReference type="InterPro" id="IPR013264">
    <property type="entry name" value="DNAG_N"/>
</dbReference>
<dbReference type="PANTHER" id="PTHR30313">
    <property type="entry name" value="DNA PRIMASE"/>
    <property type="match status" value="1"/>
</dbReference>
<evidence type="ECO:0000313" key="3">
    <source>
        <dbReference type="EMBL" id="MFD0685198.1"/>
    </source>
</evidence>
<dbReference type="SMART" id="SM00493">
    <property type="entry name" value="TOPRIM"/>
    <property type="match status" value="1"/>
</dbReference>
<comment type="caution">
    <text evidence="3">The sequence shown here is derived from an EMBL/GenBank/DDBJ whole genome shotgun (WGS) entry which is preliminary data.</text>
</comment>
<accession>A0ABW2XIE3</accession>
<dbReference type="Pfam" id="PF08275">
    <property type="entry name" value="DNAG_N"/>
    <property type="match status" value="1"/>
</dbReference>
<sequence>MPATVRDEERHRLASVLRGIAAAEEARLRDGTRPWAWWLGRAALHGRHGYTGTLLIGAQWRAATDVRSYEEWRAAGRQVRRGEAAIRLLTPSGGVRAVFDVAQTTGLPLPPREPADPGPAMARLAALASRLGVAADGADLPALVRRLAHALLPGDRDTRRVEADSAAFLVLAWLGLEPQPPSFPATAPWAGPAVGDRILRLARRLHACASEPSGGVTRAAHRFFRARLRDGWVPAYLAGRGFPAGVQRRWQIGYAPPGPRTLTDHLRGLGHGDDEIVAAGLARRGRSGPSDTFQDRAMFALRTPDGTVAGFIGRRADGGPGPKYLNGPDTALFHKGELLYGLHEARDRLAAGARPVLVEGPLDAIAVTLAAPGDYAAVATCGLSFTAAQLGALASVADLDGTGVLVALDGDPAGRRGALRAWEHLAAVGGPVETAALPSGLDPAGVLRAEGRAALRRVLRAHTPLMDEAVDAALTSACASFGPHPAVRREASAEERLAAVRAAAAVITARPGEAARQAARVASRTGVPAELVTDTLIEAAARVRPACGRGSSPCAAGHRTQAGDRSPMTGTVQRTYAPVHGRLQPPC</sequence>
<evidence type="ECO:0000256" key="1">
    <source>
        <dbReference type="SAM" id="MobiDB-lite"/>
    </source>
</evidence>
<proteinExistence type="predicted"/>
<keyword evidence="4" id="KW-1185">Reference proteome</keyword>
<reference evidence="4" key="1">
    <citation type="journal article" date="2019" name="Int. J. Syst. Evol. Microbiol.">
        <title>The Global Catalogue of Microorganisms (GCM) 10K type strain sequencing project: providing services to taxonomists for standard genome sequencing and annotation.</title>
        <authorList>
            <consortium name="The Broad Institute Genomics Platform"/>
            <consortium name="The Broad Institute Genome Sequencing Center for Infectious Disease"/>
            <person name="Wu L."/>
            <person name="Ma J."/>
        </authorList>
    </citation>
    <scope>NUCLEOTIDE SEQUENCE [LARGE SCALE GENOMIC DNA]</scope>
    <source>
        <strain evidence="4">JCM 9371</strain>
    </source>
</reference>
<dbReference type="PANTHER" id="PTHR30313:SF2">
    <property type="entry name" value="DNA PRIMASE"/>
    <property type="match status" value="1"/>
</dbReference>
<feature type="domain" description="Toprim" evidence="2">
    <location>
        <begin position="353"/>
        <end position="430"/>
    </location>
</feature>
<protein>
    <submittedName>
        <fullName evidence="3">Toprim domain-containing protein</fullName>
    </submittedName>
</protein>
<dbReference type="InterPro" id="IPR034151">
    <property type="entry name" value="TOPRIM_DnaG_bac"/>
</dbReference>
<evidence type="ECO:0000313" key="4">
    <source>
        <dbReference type="Proteomes" id="UP001597063"/>
    </source>
</evidence>